<evidence type="ECO:0000256" key="3">
    <source>
        <dbReference type="ARBA" id="ARBA00022741"/>
    </source>
</evidence>
<dbReference type="PROSITE" id="PS50893">
    <property type="entry name" value="ABC_TRANSPORTER_2"/>
    <property type="match status" value="1"/>
</dbReference>
<dbReference type="SUPFAM" id="SSF52540">
    <property type="entry name" value="P-loop containing nucleoside triphosphate hydrolases"/>
    <property type="match status" value="1"/>
</dbReference>
<dbReference type="GO" id="GO:0043190">
    <property type="term" value="C:ATP-binding cassette (ABC) transporter complex"/>
    <property type="evidence" value="ECO:0007669"/>
    <property type="project" value="InterPro"/>
</dbReference>
<proteinExistence type="predicted"/>
<dbReference type="PROSITE" id="PS00211">
    <property type="entry name" value="ABC_TRANSPORTER_1"/>
    <property type="match status" value="1"/>
</dbReference>
<keyword evidence="9" id="KW-1185">Reference proteome</keyword>
<evidence type="ECO:0000256" key="5">
    <source>
        <dbReference type="ARBA" id="ARBA00022967"/>
    </source>
</evidence>
<evidence type="ECO:0000256" key="1">
    <source>
        <dbReference type="ARBA" id="ARBA00022448"/>
    </source>
</evidence>
<evidence type="ECO:0000256" key="2">
    <source>
        <dbReference type="ARBA" id="ARBA00022475"/>
    </source>
</evidence>
<evidence type="ECO:0000313" key="8">
    <source>
        <dbReference type="EMBL" id="NEN74779.1"/>
    </source>
</evidence>
<dbReference type="Proteomes" id="UP000477651">
    <property type="component" value="Unassembled WGS sequence"/>
</dbReference>
<keyword evidence="2" id="KW-1003">Cell membrane</keyword>
<dbReference type="GO" id="GO:0005524">
    <property type="term" value="F:ATP binding"/>
    <property type="evidence" value="ECO:0007669"/>
    <property type="project" value="UniProtKB-KW"/>
</dbReference>
<keyword evidence="4 8" id="KW-0067">ATP-binding</keyword>
<dbReference type="Gene3D" id="3.40.50.300">
    <property type="entry name" value="P-loop containing nucleotide triphosphate hydrolases"/>
    <property type="match status" value="1"/>
</dbReference>
<keyword evidence="1" id="KW-0813">Transport</keyword>
<evidence type="ECO:0000256" key="4">
    <source>
        <dbReference type="ARBA" id="ARBA00022840"/>
    </source>
</evidence>
<dbReference type="PANTHER" id="PTHR42781:SF4">
    <property type="entry name" value="SPERMIDINE_PUTRESCINE IMPORT ATP-BINDING PROTEIN POTA"/>
    <property type="match status" value="1"/>
</dbReference>
<dbReference type="AlphaFoldDB" id="A0A6L9Y354"/>
<evidence type="ECO:0000259" key="7">
    <source>
        <dbReference type="PROSITE" id="PS50893"/>
    </source>
</evidence>
<accession>A0A6L9Y354</accession>
<dbReference type="PANTHER" id="PTHR42781">
    <property type="entry name" value="SPERMIDINE/PUTRESCINE IMPORT ATP-BINDING PROTEIN POTA"/>
    <property type="match status" value="1"/>
</dbReference>
<dbReference type="RefSeq" id="WP_163763595.1">
    <property type="nucleotide sequence ID" value="NZ_JAAGYR010000001.1"/>
</dbReference>
<dbReference type="GO" id="GO:0015419">
    <property type="term" value="F:ABC-type sulfate transporter activity"/>
    <property type="evidence" value="ECO:0007669"/>
    <property type="project" value="InterPro"/>
</dbReference>
<keyword evidence="3" id="KW-0547">Nucleotide-binding</keyword>
<reference evidence="8 9" key="1">
    <citation type="submission" date="2020-02" db="EMBL/GenBank/DDBJ databases">
        <title>Pelistega sp. NLN82 were isolated from wild rodents of the Hainan Island.</title>
        <authorList>
            <person name="Niu N."/>
            <person name="Zhou J."/>
        </authorList>
    </citation>
    <scope>NUCLEOTIDE SEQUENCE [LARGE SCALE GENOMIC DNA]</scope>
    <source>
        <strain evidence="8 9">NLN82</strain>
    </source>
</reference>
<dbReference type="InterPro" id="IPR017871">
    <property type="entry name" value="ABC_transporter-like_CS"/>
</dbReference>
<dbReference type="Pfam" id="PF00005">
    <property type="entry name" value="ABC_tran"/>
    <property type="match status" value="1"/>
</dbReference>
<dbReference type="InterPro" id="IPR003439">
    <property type="entry name" value="ABC_transporter-like_ATP-bd"/>
</dbReference>
<dbReference type="InterPro" id="IPR027417">
    <property type="entry name" value="P-loop_NTPase"/>
</dbReference>
<gene>
    <name evidence="8" type="primary">cysA</name>
    <name evidence="8" type="ORF">F9B74_00340</name>
</gene>
<dbReference type="InterPro" id="IPR008995">
    <property type="entry name" value="Mo/tungstate-bd_C_term_dom"/>
</dbReference>
<evidence type="ECO:0000313" key="9">
    <source>
        <dbReference type="Proteomes" id="UP000477651"/>
    </source>
</evidence>
<dbReference type="InterPro" id="IPR003593">
    <property type="entry name" value="AAA+_ATPase"/>
</dbReference>
<dbReference type="GO" id="GO:0016887">
    <property type="term" value="F:ATP hydrolysis activity"/>
    <property type="evidence" value="ECO:0007669"/>
    <property type="project" value="InterPro"/>
</dbReference>
<protein>
    <submittedName>
        <fullName evidence="8">Sulfate ABC transporter ATP-binding protein</fullName>
    </submittedName>
</protein>
<dbReference type="FunFam" id="3.40.50.300:FF:000425">
    <property type="entry name" value="Probable ABC transporter, ATP-binding subunit"/>
    <property type="match status" value="1"/>
</dbReference>
<feature type="domain" description="ABC transporter" evidence="7">
    <location>
        <begin position="3"/>
        <end position="237"/>
    </location>
</feature>
<dbReference type="InterPro" id="IPR005666">
    <property type="entry name" value="Sulph_transpt1"/>
</dbReference>
<keyword evidence="2" id="KW-0472">Membrane</keyword>
<dbReference type="GO" id="GO:0015697">
    <property type="term" value="P:quaternary ammonium group transport"/>
    <property type="evidence" value="ECO:0007669"/>
    <property type="project" value="UniProtKB-ARBA"/>
</dbReference>
<dbReference type="InterPro" id="IPR050093">
    <property type="entry name" value="ABC_SmlMolc_Importer"/>
</dbReference>
<organism evidence="8 9">
    <name type="scientific">Pelistega ratti</name>
    <dbReference type="NCBI Taxonomy" id="2652177"/>
    <lineage>
        <taxon>Bacteria</taxon>
        <taxon>Pseudomonadati</taxon>
        <taxon>Pseudomonadota</taxon>
        <taxon>Betaproteobacteria</taxon>
        <taxon>Burkholderiales</taxon>
        <taxon>Alcaligenaceae</taxon>
        <taxon>Pelistega</taxon>
    </lineage>
</organism>
<sequence>MSIEVKQINKFFGDFHALKNIDLQVKTGSLVSLLGPSGCGKTTLLRIIAGLETADSGQIFLHEQDVTHQKVQDRHIGFMFQNYALFRHMSVFENIAFGLNVLPRKLRPSKDEIREKVHHLLKLIQLPHVAHALPHQLSGGQRQRVALARSLAVEPKILLLDEPFGALDAKVRKELRQWLRDIHQELHITSLLVTHDQEEALEISDQIVVMNHGNIEQIGDASTLQHSPKTAFVTEFIGEVNAFEGEIIADNTWCYKQYRYKLDKAHLLSDTPVGTAVTAYIRPYQWTISQDKQEAMLQGVIKHIHDVGAFLRLTILEPSTYRFIEVQADVSSTFKVDDLVYLTPKFIQFFPKK</sequence>
<dbReference type="SUPFAM" id="SSF50331">
    <property type="entry name" value="MOP-like"/>
    <property type="match status" value="1"/>
</dbReference>
<dbReference type="EMBL" id="JAAGYR010000001">
    <property type="protein sequence ID" value="NEN74779.1"/>
    <property type="molecule type" value="Genomic_DNA"/>
</dbReference>
<keyword evidence="5" id="KW-1278">Translocase</keyword>
<dbReference type="NCBIfam" id="TIGR00968">
    <property type="entry name" value="3a0106s01"/>
    <property type="match status" value="1"/>
</dbReference>
<keyword evidence="6" id="KW-0764">Sulfate transport</keyword>
<name>A0A6L9Y354_9BURK</name>
<dbReference type="SMART" id="SM00382">
    <property type="entry name" value="AAA"/>
    <property type="match status" value="1"/>
</dbReference>
<comment type="caution">
    <text evidence="8">The sequence shown here is derived from an EMBL/GenBank/DDBJ whole genome shotgun (WGS) entry which is preliminary data.</text>
</comment>
<evidence type="ECO:0000256" key="6">
    <source>
        <dbReference type="ARBA" id="ARBA00023032"/>
    </source>
</evidence>